<accession>A0A0G1QVS7</accession>
<feature type="transmembrane region" description="Helical" evidence="1">
    <location>
        <begin position="51"/>
        <end position="74"/>
    </location>
</feature>
<reference evidence="2 3" key="1">
    <citation type="journal article" date="2015" name="Nature">
        <title>rRNA introns, odd ribosomes, and small enigmatic genomes across a large radiation of phyla.</title>
        <authorList>
            <person name="Brown C.T."/>
            <person name="Hug L.A."/>
            <person name="Thomas B.C."/>
            <person name="Sharon I."/>
            <person name="Castelle C.J."/>
            <person name="Singh A."/>
            <person name="Wilkins M.J."/>
            <person name="Williams K.H."/>
            <person name="Banfield J.F."/>
        </authorList>
    </citation>
    <scope>NUCLEOTIDE SEQUENCE [LARGE SCALE GENOMIC DNA]</scope>
</reference>
<dbReference type="InterPro" id="IPR025101">
    <property type="entry name" value="DUF4012"/>
</dbReference>
<evidence type="ECO:0000256" key="1">
    <source>
        <dbReference type="SAM" id="Phobius"/>
    </source>
</evidence>
<keyword evidence="1" id="KW-0812">Transmembrane</keyword>
<protein>
    <recommendedName>
        <fullName evidence="4">DUF4012 domain-containing protein</fullName>
    </recommendedName>
</protein>
<sequence length="665" mass="73937">MENSQYWKPSSLKNFKELKLNFPFSLKNFKLGNLSNGGNVNDKFKSLLKGLGAGGIAVLAVAGVIAALVFFFIVSPAYTLLSNVNAIRNDLVSLQDAMKNRDLVTFNKTLDESEADLNNLRAARNSKFGWAADFPLTKDYYEDSNHFIEAGFHGVKAGRELTALITPFADAVGMRISEEEEVVVEEGLMDAFQSWISVMPQVADNMDGVLAELENVGNELVAVDAHKYPKSFRGIAIRDSILTAQNTLTNLNEYGPDIKMALNLIPELLGVGTGEKRYGIIMQNNAEIRATGGFWTNYATFKVKDALLSSDFSSKDMYSIDFVLEPVDAVIDFPDVPLAYERYLLVERMFSRDANISPDYPTSIDQFMYFYNLAGRQAPWEVKPVEGFIAIDTDVVKELLEVTGPVTVNGVTFTADNVVLELEKIASLSLQEQIGRKRVLGDLMEGMLVNVFESDKNLWSKLIDKGVDLAIRKHIIGYLFDPQAQSLLEKYNLSGRIVDPVDGDFAYLVSTNLGGDKTNLFVSKEVNHKLDKEGDKLVRTVTAKFTYTQPGEEYAALVKTYRDWLRLYVPAGSALIGVDGSDDGELGSKEERGKVYYSGHITLNPGETKEITFKYSVPSSVVKDEQYKLYIEKQPGINVETHTVTVNGKTDIVELKMDKQYSAAF</sequence>
<organism evidence="2 3">
    <name type="scientific">candidate division WWE3 bacterium GW2011_GWA2_46_9</name>
    <dbReference type="NCBI Taxonomy" id="1619111"/>
    <lineage>
        <taxon>Bacteria</taxon>
        <taxon>Katanobacteria</taxon>
    </lineage>
</organism>
<evidence type="ECO:0000313" key="3">
    <source>
        <dbReference type="Proteomes" id="UP000033946"/>
    </source>
</evidence>
<dbReference type="EMBL" id="LCNE01000007">
    <property type="protein sequence ID" value="KKU49012.1"/>
    <property type="molecule type" value="Genomic_DNA"/>
</dbReference>
<dbReference type="Proteomes" id="UP000033946">
    <property type="component" value="Unassembled WGS sequence"/>
</dbReference>
<keyword evidence="1" id="KW-0472">Membrane</keyword>
<proteinExistence type="predicted"/>
<dbReference type="Pfam" id="PF13196">
    <property type="entry name" value="DUF4012"/>
    <property type="match status" value="1"/>
</dbReference>
<evidence type="ECO:0008006" key="4">
    <source>
        <dbReference type="Google" id="ProtNLM"/>
    </source>
</evidence>
<gene>
    <name evidence="2" type="ORF">UX69_C0007G0008</name>
</gene>
<keyword evidence="1" id="KW-1133">Transmembrane helix</keyword>
<evidence type="ECO:0000313" key="2">
    <source>
        <dbReference type="EMBL" id="KKU49012.1"/>
    </source>
</evidence>
<dbReference type="AlphaFoldDB" id="A0A0G1QVS7"/>
<comment type="caution">
    <text evidence="2">The sequence shown here is derived from an EMBL/GenBank/DDBJ whole genome shotgun (WGS) entry which is preliminary data.</text>
</comment>
<name>A0A0G1QVS7_UNCKA</name>